<keyword evidence="1" id="KW-1133">Transmembrane helix</keyword>
<dbReference type="OrthoDB" id="10501482at2759"/>
<feature type="transmembrane region" description="Helical" evidence="1">
    <location>
        <begin position="93"/>
        <end position="110"/>
    </location>
</feature>
<protein>
    <recommendedName>
        <fullName evidence="5">Retrotransposon gag domain-containing protein</fullName>
    </recommendedName>
</protein>
<dbReference type="AlphaFoldDB" id="A0A3M7QCU7"/>
<dbReference type="EMBL" id="REGN01006519">
    <property type="protein sequence ID" value="RNA09210.1"/>
    <property type="molecule type" value="Genomic_DNA"/>
</dbReference>
<evidence type="ECO:0000313" key="4">
    <source>
        <dbReference type="Proteomes" id="UP000276133"/>
    </source>
</evidence>
<gene>
    <name evidence="3" type="ORF">BpHYR1_049097</name>
</gene>
<keyword evidence="1" id="KW-0812">Transmembrane</keyword>
<keyword evidence="1" id="KW-0472">Membrane</keyword>
<name>A0A3M7QCU7_BRAPC</name>
<proteinExistence type="predicted"/>
<accession>A0A3M7QCU7</accession>
<evidence type="ECO:0000313" key="3">
    <source>
        <dbReference type="EMBL" id="RNA09210.1"/>
    </source>
</evidence>
<organism evidence="3 4">
    <name type="scientific">Brachionus plicatilis</name>
    <name type="common">Marine rotifer</name>
    <name type="synonym">Brachionus muelleri</name>
    <dbReference type="NCBI Taxonomy" id="10195"/>
    <lineage>
        <taxon>Eukaryota</taxon>
        <taxon>Metazoa</taxon>
        <taxon>Spiralia</taxon>
        <taxon>Gnathifera</taxon>
        <taxon>Rotifera</taxon>
        <taxon>Eurotatoria</taxon>
        <taxon>Monogononta</taxon>
        <taxon>Pseudotrocha</taxon>
        <taxon>Ploima</taxon>
        <taxon>Brachionidae</taxon>
        <taxon>Brachionus</taxon>
    </lineage>
</organism>
<sequence length="256" mass="30387">MLLPFLFVCLNIIAFFVRRSPYLMNAVLGKIGNVPQAHIESKEEDFEKINPEEKSSLILVNHKDDDQWRHFSDWLQEGSTIMYEILKKFLFNYYPHIVAVIAILLLVYVLRKKGRPAYNPIRLFTVWFETKKCDRAETYACQYNKKDWKSLLFMLMDQQLLSEIQLEQSMNYDEVKMVLNGRFKNHQNVRTEPNIVAAMDNFTKCFKGREESCDEFLSRFLSFAEKAEINKESTLVSYFINNLQNKQMEQFIRQSV</sequence>
<feature type="non-terminal residue" evidence="3">
    <location>
        <position position="256"/>
    </location>
</feature>
<keyword evidence="4" id="KW-1185">Reference proteome</keyword>
<comment type="caution">
    <text evidence="3">The sequence shown here is derived from an EMBL/GenBank/DDBJ whole genome shotgun (WGS) entry which is preliminary data.</text>
</comment>
<feature type="signal peptide" evidence="2">
    <location>
        <begin position="1"/>
        <end position="19"/>
    </location>
</feature>
<reference evidence="3 4" key="1">
    <citation type="journal article" date="2018" name="Sci. Rep.">
        <title>Genomic signatures of local adaptation to the degree of environmental predictability in rotifers.</title>
        <authorList>
            <person name="Franch-Gras L."/>
            <person name="Hahn C."/>
            <person name="Garcia-Roger E.M."/>
            <person name="Carmona M.J."/>
            <person name="Serra M."/>
            <person name="Gomez A."/>
        </authorList>
    </citation>
    <scope>NUCLEOTIDE SEQUENCE [LARGE SCALE GENOMIC DNA]</scope>
    <source>
        <strain evidence="3">HYR1</strain>
    </source>
</reference>
<keyword evidence="2" id="KW-0732">Signal</keyword>
<evidence type="ECO:0000256" key="2">
    <source>
        <dbReference type="SAM" id="SignalP"/>
    </source>
</evidence>
<feature type="chain" id="PRO_5018314241" description="Retrotransposon gag domain-containing protein" evidence="2">
    <location>
        <begin position="20"/>
        <end position="256"/>
    </location>
</feature>
<dbReference type="Proteomes" id="UP000276133">
    <property type="component" value="Unassembled WGS sequence"/>
</dbReference>
<evidence type="ECO:0008006" key="5">
    <source>
        <dbReference type="Google" id="ProtNLM"/>
    </source>
</evidence>
<evidence type="ECO:0000256" key="1">
    <source>
        <dbReference type="SAM" id="Phobius"/>
    </source>
</evidence>